<dbReference type="InterPro" id="IPR044925">
    <property type="entry name" value="His-Me_finger_sf"/>
</dbReference>
<proteinExistence type="predicted"/>
<keyword evidence="1" id="KW-0614">Plasmid</keyword>
<accession>A0A9C7GWE6</accession>
<dbReference type="GO" id="GO:0004519">
    <property type="term" value="F:endonuclease activity"/>
    <property type="evidence" value="ECO:0007669"/>
    <property type="project" value="UniProtKB-KW"/>
</dbReference>
<protein>
    <submittedName>
        <fullName evidence="1">HNH endonuclease</fullName>
    </submittedName>
</protein>
<name>A0A9C7GWE6_9BACT</name>
<dbReference type="SUPFAM" id="SSF54060">
    <property type="entry name" value="His-Me finger endonucleases"/>
    <property type="match status" value="1"/>
</dbReference>
<organism evidence="1">
    <name type="scientific">Marinitoga okinawensis</name>
    <dbReference type="NCBI Taxonomy" id="389480"/>
    <lineage>
        <taxon>Bacteria</taxon>
        <taxon>Thermotogati</taxon>
        <taxon>Thermotogota</taxon>
        <taxon>Thermotogae</taxon>
        <taxon>Petrotogales</taxon>
        <taxon>Petrotogaceae</taxon>
        <taxon>Marinitoga</taxon>
    </lineage>
</organism>
<sequence>MDKEIELLNNDEIFKRYNNDLFVSNFGRVYNCRLGRFLSLIIRNDGYVAISHYGKHIYVHRLV</sequence>
<dbReference type="Gene3D" id="3.90.75.20">
    <property type="match status" value="1"/>
</dbReference>
<keyword evidence="1" id="KW-0378">Hydrolase</keyword>
<evidence type="ECO:0000313" key="1">
    <source>
        <dbReference type="EMBL" id="CAI4093959.1"/>
    </source>
</evidence>
<geneLocation type="plasmid" evidence="1">
    <name>pMO1</name>
</geneLocation>
<keyword evidence="1" id="KW-0255">Endonuclease</keyword>
<dbReference type="AlphaFoldDB" id="A0A9C7GWE6"/>
<reference evidence="1" key="1">
    <citation type="submission" date="2023-02" db="EMBL/GenBank/DDBJ databases">
        <authorList>
            <person name="Lossouarn J."/>
            <person name="Nesbo L C."/>
            <person name="Geslin C."/>
        </authorList>
    </citation>
    <scope>NUCLEOTIDE SEQUENCE</scope>
    <source>
        <strain evidence="1">Type strain: Marinitoga okinawensis TFS10-5</strain>
        <plasmid evidence="1">pMO1</plasmid>
    </source>
</reference>
<gene>
    <name evidence="1" type="ORF">PMO1_07</name>
</gene>
<dbReference type="EMBL" id="OX370180">
    <property type="protein sequence ID" value="CAI4093959.1"/>
    <property type="molecule type" value="Genomic_DNA"/>
</dbReference>
<keyword evidence="1" id="KW-0540">Nuclease</keyword>
<dbReference type="Proteomes" id="UP001161562">
    <property type="component" value="Plasmid pMO1"/>
</dbReference>